<evidence type="ECO:0000313" key="3">
    <source>
        <dbReference type="Proteomes" id="UP001345963"/>
    </source>
</evidence>
<dbReference type="Proteomes" id="UP001345963">
    <property type="component" value="Unassembled WGS sequence"/>
</dbReference>
<feature type="compositionally biased region" description="Basic and acidic residues" evidence="1">
    <location>
        <begin position="130"/>
        <end position="139"/>
    </location>
</feature>
<keyword evidence="3" id="KW-1185">Reference proteome</keyword>
<proteinExistence type="predicted"/>
<feature type="compositionally biased region" description="Polar residues" evidence="1">
    <location>
        <begin position="1"/>
        <end position="10"/>
    </location>
</feature>
<evidence type="ECO:0000313" key="2">
    <source>
        <dbReference type="EMBL" id="MED6234921.1"/>
    </source>
</evidence>
<feature type="compositionally biased region" description="Acidic residues" evidence="1">
    <location>
        <begin position="11"/>
        <end position="29"/>
    </location>
</feature>
<feature type="region of interest" description="Disordered" evidence="1">
    <location>
        <begin position="77"/>
        <end position="159"/>
    </location>
</feature>
<feature type="compositionally biased region" description="Polar residues" evidence="1">
    <location>
        <begin position="149"/>
        <end position="159"/>
    </location>
</feature>
<reference evidence="2 3" key="1">
    <citation type="submission" date="2021-07" db="EMBL/GenBank/DDBJ databases">
        <authorList>
            <person name="Palmer J.M."/>
        </authorList>
    </citation>
    <scope>NUCLEOTIDE SEQUENCE [LARGE SCALE GENOMIC DNA]</scope>
    <source>
        <strain evidence="2 3">AT_MEX2019</strain>
        <tissue evidence="2">Muscle</tissue>
    </source>
</reference>
<accession>A0ABU7A9Y1</accession>
<feature type="region of interest" description="Disordered" evidence="1">
    <location>
        <begin position="1"/>
        <end position="29"/>
    </location>
</feature>
<name>A0ABU7A9Y1_9TELE</name>
<sequence>MSVEDQNPDLQSDESDNEAEQNPDPEDIEEDLCNLFNNLTLFRHIYRNNVIIDTEQATEAAAQHVRYILEVFEHLLESSSEEDEMSSDREEEEMSSDSEEDELLRTLQEISELLGDLFSTSSSSEEDGDREVAANRDEENNLQEEENQMRSYEQQSSET</sequence>
<feature type="compositionally biased region" description="Acidic residues" evidence="1">
    <location>
        <begin position="79"/>
        <end position="102"/>
    </location>
</feature>
<evidence type="ECO:0000256" key="1">
    <source>
        <dbReference type="SAM" id="MobiDB-lite"/>
    </source>
</evidence>
<dbReference type="EMBL" id="JAHUTI010010034">
    <property type="protein sequence ID" value="MED6234921.1"/>
    <property type="molecule type" value="Genomic_DNA"/>
</dbReference>
<comment type="caution">
    <text evidence="2">The sequence shown here is derived from an EMBL/GenBank/DDBJ whole genome shotgun (WGS) entry which is preliminary data.</text>
</comment>
<organism evidence="2 3">
    <name type="scientific">Ataeniobius toweri</name>
    <dbReference type="NCBI Taxonomy" id="208326"/>
    <lineage>
        <taxon>Eukaryota</taxon>
        <taxon>Metazoa</taxon>
        <taxon>Chordata</taxon>
        <taxon>Craniata</taxon>
        <taxon>Vertebrata</taxon>
        <taxon>Euteleostomi</taxon>
        <taxon>Actinopterygii</taxon>
        <taxon>Neopterygii</taxon>
        <taxon>Teleostei</taxon>
        <taxon>Neoteleostei</taxon>
        <taxon>Acanthomorphata</taxon>
        <taxon>Ovalentaria</taxon>
        <taxon>Atherinomorphae</taxon>
        <taxon>Cyprinodontiformes</taxon>
        <taxon>Goodeidae</taxon>
        <taxon>Ataeniobius</taxon>
    </lineage>
</organism>
<protein>
    <submittedName>
        <fullName evidence="2">Uncharacterized protein</fullName>
    </submittedName>
</protein>
<gene>
    <name evidence="2" type="ORF">ATANTOWER_008262</name>
</gene>